<protein>
    <submittedName>
        <fullName evidence="1">Uncharacterized protein</fullName>
    </submittedName>
</protein>
<evidence type="ECO:0000313" key="2">
    <source>
        <dbReference type="Proteomes" id="UP001224775"/>
    </source>
</evidence>
<name>A0AAD8YBX2_9STRA</name>
<dbReference type="AlphaFoldDB" id="A0AAD8YBX2"/>
<sequence>MVASIGALVPVASSAIRARYELEMEQPLGLLRYLPESLRVLLTETSIHQWMVEGTFVQEYRHLLLYLIPGIEEEQLMEFINRLPPRHRDVLLQPGLGRLIPPSTMSHFIRMDNAAANGDTTQMPQILENDETANVSVASGLTHDHDDHISVLDEVDGDDHRVTFFEAIASLRETLASAESIPSNQTIIPSPRALSPRVENADATPVATATTPIKMMLKFMSKMMITHLLTSVLT</sequence>
<keyword evidence="2" id="KW-1185">Reference proteome</keyword>
<reference evidence="1" key="1">
    <citation type="submission" date="2023-06" db="EMBL/GenBank/DDBJ databases">
        <title>Survivors Of The Sea: Transcriptome response of Skeletonema marinoi to long-term dormancy.</title>
        <authorList>
            <person name="Pinder M.I.M."/>
            <person name="Kourtchenko O."/>
            <person name="Robertson E.K."/>
            <person name="Larsson T."/>
            <person name="Maumus F."/>
            <person name="Osuna-Cruz C.M."/>
            <person name="Vancaester E."/>
            <person name="Stenow R."/>
            <person name="Vandepoele K."/>
            <person name="Ploug H."/>
            <person name="Bruchert V."/>
            <person name="Godhe A."/>
            <person name="Topel M."/>
        </authorList>
    </citation>
    <scope>NUCLEOTIDE SEQUENCE</scope>
    <source>
        <strain evidence="1">R05AC</strain>
    </source>
</reference>
<accession>A0AAD8YBX2</accession>
<gene>
    <name evidence="1" type="ORF">QTG54_005216</name>
</gene>
<proteinExistence type="predicted"/>
<dbReference type="Proteomes" id="UP001224775">
    <property type="component" value="Unassembled WGS sequence"/>
</dbReference>
<evidence type="ECO:0000313" key="1">
    <source>
        <dbReference type="EMBL" id="KAK1743619.1"/>
    </source>
</evidence>
<organism evidence="1 2">
    <name type="scientific">Skeletonema marinoi</name>
    <dbReference type="NCBI Taxonomy" id="267567"/>
    <lineage>
        <taxon>Eukaryota</taxon>
        <taxon>Sar</taxon>
        <taxon>Stramenopiles</taxon>
        <taxon>Ochrophyta</taxon>
        <taxon>Bacillariophyta</taxon>
        <taxon>Coscinodiscophyceae</taxon>
        <taxon>Thalassiosirophycidae</taxon>
        <taxon>Thalassiosirales</taxon>
        <taxon>Skeletonemataceae</taxon>
        <taxon>Skeletonema</taxon>
        <taxon>Skeletonema marinoi-dohrnii complex</taxon>
    </lineage>
</organism>
<dbReference type="EMBL" id="JATAAI010000008">
    <property type="protein sequence ID" value="KAK1743619.1"/>
    <property type="molecule type" value="Genomic_DNA"/>
</dbReference>
<comment type="caution">
    <text evidence="1">The sequence shown here is derived from an EMBL/GenBank/DDBJ whole genome shotgun (WGS) entry which is preliminary data.</text>
</comment>